<protein>
    <submittedName>
        <fullName evidence="2">Uncharacterized protein</fullName>
    </submittedName>
</protein>
<dbReference type="AlphaFoldDB" id="A0A8H7S5T0"/>
<organism evidence="2 3">
    <name type="scientific">Circinella minor</name>
    <dbReference type="NCBI Taxonomy" id="1195481"/>
    <lineage>
        <taxon>Eukaryota</taxon>
        <taxon>Fungi</taxon>
        <taxon>Fungi incertae sedis</taxon>
        <taxon>Mucoromycota</taxon>
        <taxon>Mucoromycotina</taxon>
        <taxon>Mucoromycetes</taxon>
        <taxon>Mucorales</taxon>
        <taxon>Lichtheimiaceae</taxon>
        <taxon>Circinella</taxon>
    </lineage>
</organism>
<comment type="caution">
    <text evidence="2">The sequence shown here is derived from an EMBL/GenBank/DDBJ whole genome shotgun (WGS) entry which is preliminary data.</text>
</comment>
<sequence>MFEVDKSKNTTETDYLARLWVPLFEILLSAGNNIIRLKSGESVSVHSRAAKRMCYNEKGHVIAFKIDIRFVVEYKSVEYDVGAGELAKFFPDDIKLFGDECKLIREGKEVVDTLVNIYNGESSDRDPVGYVIQMNGPNAEIASVHLPKPYLYVAVPESKVYIPKSIATLAPFLETLNNLLIFKTKMEKNAQHILNSLENIEARRISVGGKFGRPTPSTTPSYKATWT</sequence>
<feature type="compositionally biased region" description="Polar residues" evidence="1">
    <location>
        <begin position="215"/>
        <end position="227"/>
    </location>
</feature>
<evidence type="ECO:0000256" key="1">
    <source>
        <dbReference type="SAM" id="MobiDB-lite"/>
    </source>
</evidence>
<keyword evidence="3" id="KW-1185">Reference proteome</keyword>
<reference evidence="2 3" key="1">
    <citation type="submission" date="2020-12" db="EMBL/GenBank/DDBJ databases">
        <title>Metabolic potential, ecology and presence of endohyphal bacteria is reflected in genomic diversity of Mucoromycotina.</title>
        <authorList>
            <person name="Muszewska A."/>
            <person name="Okrasinska A."/>
            <person name="Steczkiewicz K."/>
            <person name="Drgas O."/>
            <person name="Orlowska M."/>
            <person name="Perlinska-Lenart U."/>
            <person name="Aleksandrzak-Piekarczyk T."/>
            <person name="Szatraj K."/>
            <person name="Zielenkiewicz U."/>
            <person name="Pilsyk S."/>
            <person name="Malc E."/>
            <person name="Mieczkowski P."/>
            <person name="Kruszewska J.S."/>
            <person name="Biernat P."/>
            <person name="Pawlowska J."/>
        </authorList>
    </citation>
    <scope>NUCLEOTIDE SEQUENCE [LARGE SCALE GENOMIC DNA]</scope>
    <source>
        <strain evidence="2 3">CBS 142.35</strain>
    </source>
</reference>
<proteinExistence type="predicted"/>
<gene>
    <name evidence="2" type="ORF">INT45_006996</name>
</gene>
<dbReference type="EMBL" id="JAEPRB010000064">
    <property type="protein sequence ID" value="KAG2223270.1"/>
    <property type="molecule type" value="Genomic_DNA"/>
</dbReference>
<accession>A0A8H7S5T0</accession>
<dbReference type="OrthoDB" id="2206047at2759"/>
<evidence type="ECO:0000313" key="2">
    <source>
        <dbReference type="EMBL" id="KAG2223270.1"/>
    </source>
</evidence>
<dbReference type="Proteomes" id="UP000646827">
    <property type="component" value="Unassembled WGS sequence"/>
</dbReference>
<name>A0A8H7S5T0_9FUNG</name>
<evidence type="ECO:0000313" key="3">
    <source>
        <dbReference type="Proteomes" id="UP000646827"/>
    </source>
</evidence>
<feature type="region of interest" description="Disordered" evidence="1">
    <location>
        <begin position="208"/>
        <end position="227"/>
    </location>
</feature>